<comment type="caution">
    <text evidence="1">The sequence shown here is derived from an EMBL/GenBank/DDBJ whole genome shotgun (WGS) entry which is preliminary data.</text>
</comment>
<reference evidence="1" key="1">
    <citation type="submission" date="2024-03" db="EMBL/GenBank/DDBJ databases">
        <authorList>
            <person name="Plomp N."/>
            <person name="Harmsen H.J."/>
        </authorList>
    </citation>
    <scope>NUCLEOTIDE SEQUENCE</scope>
    <source>
        <strain evidence="1">HTF-128</strain>
    </source>
</reference>
<dbReference type="AlphaFoldDB" id="A0AB35Y2P6"/>
<dbReference type="RefSeq" id="WP_339394670.1">
    <property type="nucleotide sequence ID" value="NZ_JBBFGL010000001.1"/>
</dbReference>
<organism evidence="1 2">
    <name type="scientific">Faecalibacterium wellingii</name>
    <dbReference type="NCBI Taxonomy" id="2929491"/>
    <lineage>
        <taxon>Bacteria</taxon>
        <taxon>Bacillati</taxon>
        <taxon>Bacillota</taxon>
        <taxon>Clostridia</taxon>
        <taxon>Eubacteriales</taxon>
        <taxon>Oscillospiraceae</taxon>
        <taxon>Faecalibacterium</taxon>
    </lineage>
</organism>
<protein>
    <submittedName>
        <fullName evidence="1">Uncharacterized protein</fullName>
    </submittedName>
</protein>
<dbReference type="Proteomes" id="UP001373196">
    <property type="component" value="Unassembled WGS sequence"/>
</dbReference>
<proteinExistence type="predicted"/>
<dbReference type="EMBL" id="JBBFGL010000001">
    <property type="protein sequence ID" value="MEJ5194927.1"/>
    <property type="molecule type" value="Genomic_DNA"/>
</dbReference>
<evidence type="ECO:0000313" key="2">
    <source>
        <dbReference type="Proteomes" id="UP001373196"/>
    </source>
</evidence>
<gene>
    <name evidence="1" type="ORF">WF834_01840</name>
</gene>
<sequence>THKGSLQVFRYCSIFKVLCASALRLTTCLLYHRSGFLSSLIFLEAFELSELGALQTSQCQLVFSASIGSFQGLPAVAPEVILLPQRLALKYNTTPPPPCQHFLTDFFQFLCRVKIFPVFHPLQDVPFS</sequence>
<accession>A0AB35Y2P6</accession>
<name>A0AB35Y2P6_9FIRM</name>
<evidence type="ECO:0000313" key="1">
    <source>
        <dbReference type="EMBL" id="MEJ5194927.1"/>
    </source>
</evidence>
<feature type="non-terminal residue" evidence="1">
    <location>
        <position position="1"/>
    </location>
</feature>